<dbReference type="EMBL" id="JAMZIH010005364">
    <property type="protein sequence ID" value="KAJ1675320.1"/>
    <property type="molecule type" value="Genomic_DNA"/>
</dbReference>
<dbReference type="Proteomes" id="UP001145114">
    <property type="component" value="Unassembled WGS sequence"/>
</dbReference>
<sequence>MERRHSHGETSWNHSQNNHNNRAPQQYPRPTYLDTSIDRQLAAATERRRSANANPAISSRYHLDTNVSAASTTSADRSEYPPPPSYDATVAQTRSKQSSVLGGPPSTGHYYDPNSWISTGEWQNLPENTRENIQTNETMNDLIYDRPLTATTQVSSAVPNLGWHSRALECPWCHANIQTEVRRKIRFKSGGSAVAVGLVFWPLFWVPLVIPQLKRHKHYCPSCHRCIGVGHHRND</sequence>
<proteinExistence type="predicted"/>
<comment type="caution">
    <text evidence="1">The sequence shown here is derived from an EMBL/GenBank/DDBJ whole genome shotgun (WGS) entry which is preliminary data.</text>
</comment>
<name>A0ACC1HFD7_9FUNG</name>
<organism evidence="1 2">
    <name type="scientific">Spiromyces aspiralis</name>
    <dbReference type="NCBI Taxonomy" id="68401"/>
    <lineage>
        <taxon>Eukaryota</taxon>
        <taxon>Fungi</taxon>
        <taxon>Fungi incertae sedis</taxon>
        <taxon>Zoopagomycota</taxon>
        <taxon>Kickxellomycotina</taxon>
        <taxon>Kickxellomycetes</taxon>
        <taxon>Kickxellales</taxon>
        <taxon>Kickxellaceae</taxon>
        <taxon>Spiromyces</taxon>
    </lineage>
</organism>
<reference evidence="1" key="1">
    <citation type="submission" date="2022-06" db="EMBL/GenBank/DDBJ databases">
        <title>Phylogenomic reconstructions and comparative analyses of Kickxellomycotina fungi.</title>
        <authorList>
            <person name="Reynolds N.K."/>
            <person name="Stajich J.E."/>
            <person name="Barry K."/>
            <person name="Grigoriev I.V."/>
            <person name="Crous P."/>
            <person name="Smith M.E."/>
        </authorList>
    </citation>
    <scope>NUCLEOTIDE SEQUENCE</scope>
    <source>
        <strain evidence="1">RSA 2271</strain>
    </source>
</reference>
<gene>
    <name evidence="1" type="ORF">EV182_001499</name>
</gene>
<protein>
    <submittedName>
        <fullName evidence="1">Uncharacterized protein</fullName>
    </submittedName>
</protein>
<evidence type="ECO:0000313" key="1">
    <source>
        <dbReference type="EMBL" id="KAJ1675320.1"/>
    </source>
</evidence>
<evidence type="ECO:0000313" key="2">
    <source>
        <dbReference type="Proteomes" id="UP001145114"/>
    </source>
</evidence>
<keyword evidence="2" id="KW-1185">Reference proteome</keyword>
<accession>A0ACC1HFD7</accession>